<evidence type="ECO:0000313" key="2">
    <source>
        <dbReference type="Proteomes" id="UP000769157"/>
    </source>
</evidence>
<proteinExistence type="predicted"/>
<dbReference type="RefSeq" id="XP_046063781.1">
    <property type="nucleotide sequence ID" value="XM_046202082.1"/>
</dbReference>
<gene>
    <name evidence="1" type="ORF">OGAPHI_001332</name>
</gene>
<sequence length="101" mass="11151">TEPLLADELQDKEPDMIEVSTIYDGPDMISMADDSDTEDIDLLSKAKKPVSPSKIPITNAQTINYFKDAPEEDAKLQTVPDDIPLETKQTTVSNDILSNVE</sequence>
<evidence type="ECO:0000313" key="1">
    <source>
        <dbReference type="EMBL" id="KAH3669520.1"/>
    </source>
</evidence>
<organism evidence="1 2">
    <name type="scientific">Ogataea philodendri</name>
    <dbReference type="NCBI Taxonomy" id="1378263"/>
    <lineage>
        <taxon>Eukaryota</taxon>
        <taxon>Fungi</taxon>
        <taxon>Dikarya</taxon>
        <taxon>Ascomycota</taxon>
        <taxon>Saccharomycotina</taxon>
        <taxon>Pichiomycetes</taxon>
        <taxon>Pichiales</taxon>
        <taxon>Pichiaceae</taxon>
        <taxon>Ogataea</taxon>
    </lineage>
</organism>
<reference evidence="1" key="1">
    <citation type="journal article" date="2021" name="Open Biol.">
        <title>Shared evolutionary footprints suggest mitochondrial oxidative damage underlies multiple complex I losses in fungi.</title>
        <authorList>
            <person name="Schikora-Tamarit M.A."/>
            <person name="Marcet-Houben M."/>
            <person name="Nosek J."/>
            <person name="Gabaldon T."/>
        </authorList>
    </citation>
    <scope>NUCLEOTIDE SEQUENCE</scope>
    <source>
        <strain evidence="1">CBS6075</strain>
    </source>
</reference>
<feature type="non-terminal residue" evidence="1">
    <location>
        <position position="101"/>
    </location>
</feature>
<reference evidence="1" key="2">
    <citation type="submission" date="2021-01" db="EMBL/GenBank/DDBJ databases">
        <authorList>
            <person name="Schikora-Tamarit M.A."/>
        </authorList>
    </citation>
    <scope>NUCLEOTIDE SEQUENCE</scope>
    <source>
        <strain evidence="1">CBS6075</strain>
    </source>
</reference>
<dbReference type="EMBL" id="JAEUBE010000133">
    <property type="protein sequence ID" value="KAH3669520.1"/>
    <property type="molecule type" value="Genomic_DNA"/>
</dbReference>
<keyword evidence="2" id="KW-1185">Reference proteome</keyword>
<name>A0A9P8PDC8_9ASCO</name>
<dbReference type="AlphaFoldDB" id="A0A9P8PDC8"/>
<protein>
    <submittedName>
        <fullName evidence="1">Uncharacterized protein</fullName>
    </submittedName>
</protein>
<dbReference type="GeneID" id="70233300"/>
<dbReference type="Proteomes" id="UP000769157">
    <property type="component" value="Unassembled WGS sequence"/>
</dbReference>
<comment type="caution">
    <text evidence="1">The sequence shown here is derived from an EMBL/GenBank/DDBJ whole genome shotgun (WGS) entry which is preliminary data.</text>
</comment>
<accession>A0A9P8PDC8</accession>
<feature type="non-terminal residue" evidence="1">
    <location>
        <position position="1"/>
    </location>
</feature>